<dbReference type="RefSeq" id="WP_048358326.1">
    <property type="nucleotide sequence ID" value="NZ_FNUD01000002.1"/>
</dbReference>
<evidence type="ECO:0000313" key="2">
    <source>
        <dbReference type="EMBL" id="SEE89324.1"/>
    </source>
</evidence>
<keyword evidence="1" id="KW-0732">Signal</keyword>
<dbReference type="Pfam" id="PF04449">
    <property type="entry name" value="Fimbrial_CS1"/>
    <property type="match status" value="1"/>
</dbReference>
<keyword evidence="3" id="KW-1185">Reference proteome</keyword>
<comment type="caution">
    <text evidence="2">The sequence shown here is derived from an EMBL/GenBank/DDBJ whole genome shotgun (WGS) entry which is preliminary data.</text>
</comment>
<dbReference type="PATRIC" id="fig|882211.3.peg.382"/>
<dbReference type="Proteomes" id="UP000183613">
    <property type="component" value="Unassembled WGS sequence"/>
</dbReference>
<reference evidence="2" key="1">
    <citation type="submission" date="2016-10" db="EMBL/GenBank/DDBJ databases">
        <authorList>
            <person name="Varghese N."/>
            <person name="Submissions S."/>
        </authorList>
    </citation>
    <scope>NUCLEOTIDE SEQUENCE [LARGE SCALE GENOMIC DNA]</scope>
    <source>
        <strain evidence="2">LMG 25555</strain>
    </source>
</reference>
<organism evidence="2 3">
    <name type="scientific">Pseudomonas deceptionensis</name>
    <dbReference type="NCBI Taxonomy" id="882211"/>
    <lineage>
        <taxon>Bacteria</taxon>
        <taxon>Pseudomonadati</taxon>
        <taxon>Pseudomonadota</taxon>
        <taxon>Gammaproteobacteria</taxon>
        <taxon>Pseudomonadales</taxon>
        <taxon>Pseudomonadaceae</taxon>
        <taxon>Pseudomonas</taxon>
    </lineage>
</organism>
<accession>A0A0J6GFY5</accession>
<dbReference type="Gene3D" id="2.60.40.2040">
    <property type="entry name" value="CFA/I fimbrial subunit E, pilin domain"/>
    <property type="match status" value="1"/>
</dbReference>
<feature type="signal peptide" evidence="1">
    <location>
        <begin position="1"/>
        <end position="26"/>
    </location>
</feature>
<sequence>MREPACKISHLAIAASLALWMQAGFAAREEQIFEVTVSIPTADFYVLPVDSRFLEHEQIMSWDSSRETLKPLRALFDVRNVSGGITARLGHEPQIFNGEDLIGLSVKFNNQLLTLTDTVVVPESEAKPGARVPLAIEVIKPQGGFRPGEYYGSMIIIFEAQTPSG</sequence>
<name>A0A0J6GFY5_PSEDM</name>
<dbReference type="InterPro" id="IPR007540">
    <property type="entry name" value="Fimbrial_CS1-type"/>
</dbReference>
<gene>
    <name evidence="2" type="ORF">SAMN04489800_2678</name>
</gene>
<proteinExistence type="predicted"/>
<feature type="chain" id="PRO_5009777282" evidence="1">
    <location>
        <begin position="27"/>
        <end position="165"/>
    </location>
</feature>
<dbReference type="GO" id="GO:0009289">
    <property type="term" value="C:pilus"/>
    <property type="evidence" value="ECO:0007669"/>
    <property type="project" value="InterPro"/>
</dbReference>
<dbReference type="EMBL" id="FNUD01000002">
    <property type="protein sequence ID" value="SEE89324.1"/>
    <property type="molecule type" value="Genomic_DNA"/>
</dbReference>
<dbReference type="AlphaFoldDB" id="A0A0J6GFY5"/>
<protein>
    <submittedName>
        <fullName evidence="2">CS1 type fimbrial major subunit</fullName>
    </submittedName>
</protein>
<evidence type="ECO:0000313" key="3">
    <source>
        <dbReference type="Proteomes" id="UP000183613"/>
    </source>
</evidence>
<evidence type="ECO:0000256" key="1">
    <source>
        <dbReference type="SAM" id="SignalP"/>
    </source>
</evidence>